<dbReference type="RefSeq" id="WP_008277555.1">
    <property type="nucleotide sequence ID" value="NZ_AAXW01000047.1"/>
</dbReference>
<dbReference type="Pfam" id="PF00534">
    <property type="entry name" value="Glycos_transf_1"/>
    <property type="match status" value="1"/>
</dbReference>
<dbReference type="GO" id="GO:0016757">
    <property type="term" value="F:glycosyltransferase activity"/>
    <property type="evidence" value="ECO:0007669"/>
    <property type="project" value="InterPro"/>
</dbReference>
<organism evidence="2 3">
    <name type="scientific">Crocosphaera chwakensis CCY0110</name>
    <dbReference type="NCBI Taxonomy" id="391612"/>
    <lineage>
        <taxon>Bacteria</taxon>
        <taxon>Bacillati</taxon>
        <taxon>Cyanobacteriota</taxon>
        <taxon>Cyanophyceae</taxon>
        <taxon>Oscillatoriophycideae</taxon>
        <taxon>Chroococcales</taxon>
        <taxon>Aphanothecaceae</taxon>
        <taxon>Crocosphaera</taxon>
        <taxon>Crocosphaera chwakensis</taxon>
    </lineage>
</organism>
<evidence type="ECO:0000313" key="2">
    <source>
        <dbReference type="EMBL" id="EAZ89310.1"/>
    </source>
</evidence>
<dbReference type="eggNOG" id="COG0438">
    <property type="taxonomic scope" value="Bacteria"/>
</dbReference>
<keyword evidence="3" id="KW-1185">Reference proteome</keyword>
<feature type="domain" description="Glycosyl transferase family 1" evidence="1">
    <location>
        <begin position="204"/>
        <end position="374"/>
    </location>
</feature>
<dbReference type="EMBL" id="AAXW01000047">
    <property type="protein sequence ID" value="EAZ89310.1"/>
    <property type="molecule type" value="Genomic_DNA"/>
</dbReference>
<accession>A3IVZ9</accession>
<dbReference type="Proteomes" id="UP000003781">
    <property type="component" value="Unassembled WGS sequence"/>
</dbReference>
<proteinExistence type="predicted"/>
<reference evidence="2 3" key="1">
    <citation type="submission" date="2007-03" db="EMBL/GenBank/DDBJ databases">
        <authorList>
            <person name="Stal L."/>
            <person name="Ferriera S."/>
            <person name="Johnson J."/>
            <person name="Kravitz S."/>
            <person name="Beeson K."/>
            <person name="Sutton G."/>
            <person name="Rogers Y.-H."/>
            <person name="Friedman R."/>
            <person name="Frazier M."/>
            <person name="Venter J.C."/>
        </authorList>
    </citation>
    <scope>NUCLEOTIDE SEQUENCE [LARGE SCALE GENOMIC DNA]</scope>
    <source>
        <strain evidence="2 3">CCY0110</strain>
    </source>
</reference>
<dbReference type="PANTHER" id="PTHR12526">
    <property type="entry name" value="GLYCOSYLTRANSFERASE"/>
    <property type="match status" value="1"/>
</dbReference>
<gene>
    <name evidence="2" type="ORF">CY0110_20410</name>
</gene>
<dbReference type="OrthoDB" id="516698at2"/>
<evidence type="ECO:0000259" key="1">
    <source>
        <dbReference type="Pfam" id="PF00534"/>
    </source>
</evidence>
<dbReference type="SUPFAM" id="SSF53756">
    <property type="entry name" value="UDP-Glycosyltransferase/glycogen phosphorylase"/>
    <property type="match status" value="1"/>
</dbReference>
<sequence>MILYVSKNLTHLSGLSQAGQDILIALLATEDRVKVVTETKCSLPQEVNNQVLSSPQWIVFKEKIYPPKPIKRKLQIPIFLIQSIKKKYSEITQAKRQQQLQKYDYSPIIVNGFTNHRFLENVAPKIKGKKVIIIHESPRHFLPPNTYTVNDALQIMNQYDSLIFVSSRCRDEWSSLADLSNQRIYYIPNCCKEDEIHKITLVEKAEIKQKLRLATDQFLAVCVASLQPRKNQKILLDVFPQLKTIMPNLKLFLIGPISLDSFWGKSLLEQIKSKELSEHIEYLGTRDNAKEFIYAADVLLLPSLAEAMPCVILEAMALKTPVIASNVDGISELIQNNHTGFLFSPKEPQSLVESFKKMANDLDQTKKYTEYAYEKYWTQFSRLKQIERYAQFIANFTKNS</sequence>
<dbReference type="InterPro" id="IPR001296">
    <property type="entry name" value="Glyco_trans_1"/>
</dbReference>
<dbReference type="CDD" id="cd03801">
    <property type="entry name" value="GT4_PimA-like"/>
    <property type="match status" value="1"/>
</dbReference>
<keyword evidence="2" id="KW-0808">Transferase</keyword>
<protein>
    <submittedName>
        <fullName evidence="2">Glycosyltransferase</fullName>
    </submittedName>
</protein>
<evidence type="ECO:0000313" key="3">
    <source>
        <dbReference type="Proteomes" id="UP000003781"/>
    </source>
</evidence>
<comment type="caution">
    <text evidence="2">The sequence shown here is derived from an EMBL/GenBank/DDBJ whole genome shotgun (WGS) entry which is preliminary data.</text>
</comment>
<dbReference type="AlphaFoldDB" id="A3IVZ9"/>
<dbReference type="Gene3D" id="3.40.50.2000">
    <property type="entry name" value="Glycogen Phosphorylase B"/>
    <property type="match status" value="2"/>
</dbReference>
<name>A3IVZ9_9CHRO</name>